<dbReference type="NCBIfam" id="TIGR03755">
    <property type="entry name" value="conj_TIGR03755"/>
    <property type="match status" value="1"/>
</dbReference>
<protein>
    <submittedName>
        <fullName evidence="3">Integrating conjugative element protein</fullName>
    </submittedName>
</protein>
<keyword evidence="2" id="KW-0732">Signal</keyword>
<sequence length="456" mass="48511">MTSTITSIHARLPSLRLAAIAAALCLHLAAADAQPVSASNLYYRLGGSSPASMAVNRNMNSMRLGLSAGLKMNYSCGKFDVGMSWSTLMNSVSNLGATISGAIQAGISSLPLYVLQRAQPGLYQLFQNFSQKADLLVASSLKSCEEMEAMIRNGQNPYEDWVKMAKGESWKVKASASGDVVQAKADINGNEFAQKRGITWVNGKLAGGDSTDPIEPIKDISVAGYNATLNLPVSTSPSTDYRNTPHGVQRLVRAFKDANSLSTFTTEVLGDQAIKLSASQPTTTNTATGLGPKLEDELKDVQPKLVAAVKQSGGVSAQTLSEISAPGLGISPQLMEAIKSMPADQQALVIGRLSEEIAIHRVVDKALIARNVLITGLSLPEVQAAGDAVKDVQTKIDRLTQYIEDLLFEFRIRKEMTSSTALAILENQVDRSTSAAAVPGTQYVDPRPLEGGKVSQ</sequence>
<keyword evidence="4" id="KW-1185">Reference proteome</keyword>
<proteinExistence type="predicted"/>
<evidence type="ECO:0000313" key="3">
    <source>
        <dbReference type="EMBL" id="RMX08856.1"/>
    </source>
</evidence>
<feature type="region of interest" description="Disordered" evidence="1">
    <location>
        <begin position="436"/>
        <end position="456"/>
    </location>
</feature>
<accession>A0A3M6R0R9</accession>
<gene>
    <name evidence="3" type="ORF">D8I35_03245</name>
</gene>
<dbReference type="AlphaFoldDB" id="A0A3M6R0R9"/>
<feature type="chain" id="PRO_5018151508" evidence="2">
    <location>
        <begin position="34"/>
        <end position="456"/>
    </location>
</feature>
<evidence type="ECO:0000256" key="1">
    <source>
        <dbReference type="SAM" id="MobiDB-lite"/>
    </source>
</evidence>
<dbReference type="OrthoDB" id="8553954at2"/>
<dbReference type="InterPro" id="IPR021204">
    <property type="entry name" value="Integr_conj_element_PFL4711"/>
</dbReference>
<evidence type="ECO:0000256" key="2">
    <source>
        <dbReference type="SAM" id="SignalP"/>
    </source>
</evidence>
<organism evidence="3 4">
    <name type="scientific">Corticibacter populi</name>
    <dbReference type="NCBI Taxonomy" id="1550736"/>
    <lineage>
        <taxon>Bacteria</taxon>
        <taxon>Pseudomonadati</taxon>
        <taxon>Pseudomonadota</taxon>
        <taxon>Betaproteobacteria</taxon>
        <taxon>Burkholderiales</taxon>
        <taxon>Comamonadaceae</taxon>
        <taxon>Corticibacter</taxon>
    </lineage>
</organism>
<dbReference type="EMBL" id="RDQO01000001">
    <property type="protein sequence ID" value="RMX08856.1"/>
    <property type="molecule type" value="Genomic_DNA"/>
</dbReference>
<evidence type="ECO:0000313" key="4">
    <source>
        <dbReference type="Proteomes" id="UP000278006"/>
    </source>
</evidence>
<feature type="signal peptide" evidence="2">
    <location>
        <begin position="1"/>
        <end position="33"/>
    </location>
</feature>
<name>A0A3M6R0R9_9BURK</name>
<comment type="caution">
    <text evidence="3">The sequence shown here is derived from an EMBL/GenBank/DDBJ whole genome shotgun (WGS) entry which is preliminary data.</text>
</comment>
<dbReference type="RefSeq" id="WP_122227111.1">
    <property type="nucleotide sequence ID" value="NZ_RDQO01000001.1"/>
</dbReference>
<dbReference type="Proteomes" id="UP000278006">
    <property type="component" value="Unassembled WGS sequence"/>
</dbReference>
<reference evidence="3 4" key="1">
    <citation type="submission" date="2018-10" db="EMBL/GenBank/DDBJ databases">
        <title>Draft genome of Cortibacter populi DSM10536.</title>
        <authorList>
            <person name="Bernier A.-M."/>
            <person name="Bernard K."/>
        </authorList>
    </citation>
    <scope>NUCLEOTIDE SEQUENCE [LARGE SCALE GENOMIC DNA]</scope>
    <source>
        <strain evidence="3 4">DSM 105136</strain>
    </source>
</reference>